<accession>A0A024V1D0</accession>
<dbReference type="SUPFAM" id="SSF55666">
    <property type="entry name" value="Ribonuclease PH domain 2-like"/>
    <property type="match status" value="1"/>
</dbReference>
<dbReference type="InterPro" id="IPR050080">
    <property type="entry name" value="RNase_PH"/>
</dbReference>
<dbReference type="Pfam" id="PF01138">
    <property type="entry name" value="RNase_PH"/>
    <property type="match status" value="1"/>
</dbReference>
<name>A0A024V1D0_PLAFA</name>
<reference evidence="3 4" key="1">
    <citation type="submission" date="2013-02" db="EMBL/GenBank/DDBJ databases">
        <title>The Genome Annotation of Plasmodium falciparum Vietnam Oak-Knoll (FVO).</title>
        <authorList>
            <consortium name="The Broad Institute Genome Sequencing Platform"/>
            <consortium name="The Broad Institute Genome Sequencing Center for Infectious Disease"/>
            <person name="Neafsey D."/>
            <person name="Hoffman S."/>
            <person name="Volkman S."/>
            <person name="Rosenthal P."/>
            <person name="Walker B."/>
            <person name="Young S.K."/>
            <person name="Zeng Q."/>
            <person name="Gargeya S."/>
            <person name="Fitzgerald M."/>
            <person name="Haas B."/>
            <person name="Abouelleil A."/>
            <person name="Allen A.W."/>
            <person name="Alvarado L."/>
            <person name="Arachchi H.M."/>
            <person name="Berlin A.M."/>
            <person name="Chapman S.B."/>
            <person name="Gainer-Dewar J."/>
            <person name="Goldberg J."/>
            <person name="Griggs A."/>
            <person name="Gujja S."/>
            <person name="Hansen M."/>
            <person name="Howarth C."/>
            <person name="Imamovic A."/>
            <person name="Ireland A."/>
            <person name="Larimer J."/>
            <person name="McCowan C."/>
            <person name="Murphy C."/>
            <person name="Pearson M."/>
            <person name="Poon T.W."/>
            <person name="Priest M."/>
            <person name="Roberts A."/>
            <person name="Saif S."/>
            <person name="Shea T."/>
            <person name="Sisk P."/>
            <person name="Sykes S."/>
            <person name="Wortman J."/>
            <person name="Nusbaum C."/>
            <person name="Birren B."/>
        </authorList>
    </citation>
    <scope>NUCLEOTIDE SEQUENCE [LARGE SCALE GENOMIC DNA]</scope>
    <source>
        <strain evidence="4">Vietnam Oak-Knoll (FVO)</strain>
    </source>
</reference>
<protein>
    <recommendedName>
        <fullName evidence="2">Exoribonuclease phosphorolytic domain-containing protein</fullName>
    </recommendedName>
</protein>
<dbReference type="GO" id="GO:0071028">
    <property type="term" value="P:nuclear mRNA surveillance"/>
    <property type="evidence" value="ECO:0007669"/>
    <property type="project" value="TreeGrafter"/>
</dbReference>
<dbReference type="GO" id="GO:0000177">
    <property type="term" value="C:cytoplasmic exosome (RNase complex)"/>
    <property type="evidence" value="ECO:0007669"/>
    <property type="project" value="TreeGrafter"/>
</dbReference>
<organism evidence="3 4">
    <name type="scientific">Plasmodium falciparum Vietnam Oak-Knoll</name>
    <name type="common">FVO</name>
    <dbReference type="NCBI Taxonomy" id="1036723"/>
    <lineage>
        <taxon>Eukaryota</taxon>
        <taxon>Sar</taxon>
        <taxon>Alveolata</taxon>
        <taxon>Apicomplexa</taxon>
        <taxon>Aconoidasida</taxon>
        <taxon>Haemosporida</taxon>
        <taxon>Plasmodiidae</taxon>
        <taxon>Plasmodium</taxon>
        <taxon>Plasmodium (Laverania)</taxon>
    </lineage>
</organism>
<reference evidence="3 4" key="2">
    <citation type="submission" date="2013-02" db="EMBL/GenBank/DDBJ databases">
        <title>The Genome Sequence of Plasmodium falciparum Vietnam Oak-Knoll (FVO).</title>
        <authorList>
            <consortium name="The Broad Institute Genome Sequencing Platform"/>
            <consortium name="The Broad Institute Genome Sequencing Center for Infectious Disease"/>
            <person name="Neafsey D."/>
            <person name="Cheeseman I."/>
            <person name="Volkman S."/>
            <person name="Adams J."/>
            <person name="Walker B."/>
            <person name="Young S.K."/>
            <person name="Zeng Q."/>
            <person name="Gargeya S."/>
            <person name="Fitzgerald M."/>
            <person name="Haas B."/>
            <person name="Abouelleil A."/>
            <person name="Alvarado L."/>
            <person name="Arachchi H.M."/>
            <person name="Berlin A.M."/>
            <person name="Chapman S.B."/>
            <person name="Dewar J."/>
            <person name="Goldberg J."/>
            <person name="Griggs A."/>
            <person name="Gujja S."/>
            <person name="Hansen M."/>
            <person name="Howarth C."/>
            <person name="Imamovic A."/>
            <person name="Larimer J."/>
            <person name="McCowan C."/>
            <person name="Murphy C."/>
            <person name="Neiman D."/>
            <person name="Pearson M."/>
            <person name="Priest M."/>
            <person name="Roberts A."/>
            <person name="Saif S."/>
            <person name="Shea T."/>
            <person name="Sisk P."/>
            <person name="Sykes S."/>
            <person name="Wortman J."/>
            <person name="Nusbaum C."/>
            <person name="Birren B."/>
        </authorList>
    </citation>
    <scope>NUCLEOTIDE SEQUENCE [LARGE SCALE GENOMIC DNA]</scope>
    <source>
        <strain evidence="4">Vietnam Oak-Knoll (FVO)</strain>
    </source>
</reference>
<dbReference type="PANTHER" id="PTHR11953:SF0">
    <property type="entry name" value="EXOSOME COMPLEX COMPONENT RRP41"/>
    <property type="match status" value="1"/>
</dbReference>
<feature type="domain" description="Exoribonuclease phosphorolytic" evidence="2">
    <location>
        <begin position="22"/>
        <end position="149"/>
    </location>
</feature>
<evidence type="ECO:0000313" key="4">
    <source>
        <dbReference type="Proteomes" id="UP000030690"/>
    </source>
</evidence>
<dbReference type="InterPro" id="IPR036345">
    <property type="entry name" value="ExoRNase_PH_dom2_sf"/>
</dbReference>
<dbReference type="GO" id="GO:0000176">
    <property type="term" value="C:nuclear exosome (RNase complex)"/>
    <property type="evidence" value="ECO:0007669"/>
    <property type="project" value="TreeGrafter"/>
</dbReference>
<dbReference type="PANTHER" id="PTHR11953">
    <property type="entry name" value="EXOSOME COMPLEX COMPONENT"/>
    <property type="match status" value="1"/>
</dbReference>
<dbReference type="EMBL" id="KI925147">
    <property type="protein sequence ID" value="ETW16357.1"/>
    <property type="molecule type" value="Genomic_DNA"/>
</dbReference>
<dbReference type="Gene3D" id="3.30.230.70">
    <property type="entry name" value="GHMP Kinase, N-terminal domain"/>
    <property type="match status" value="1"/>
</dbReference>
<dbReference type="InterPro" id="IPR001247">
    <property type="entry name" value="ExoRNase_PH_dom1"/>
</dbReference>
<dbReference type="GO" id="GO:0034475">
    <property type="term" value="P:U4 snRNA 3'-end processing"/>
    <property type="evidence" value="ECO:0007669"/>
    <property type="project" value="TreeGrafter"/>
</dbReference>
<gene>
    <name evidence="3" type="ORF">PFFVO_04895</name>
</gene>
<dbReference type="InterPro" id="IPR027408">
    <property type="entry name" value="PNPase/RNase_PH_dom_sf"/>
</dbReference>
<dbReference type="GO" id="GO:0016075">
    <property type="term" value="P:rRNA catabolic process"/>
    <property type="evidence" value="ECO:0007669"/>
    <property type="project" value="TreeGrafter"/>
</dbReference>
<dbReference type="AlphaFoldDB" id="A0A024V1D0"/>
<sequence>MSIVQYINDEGYRIDGRKNDECRLIKISLGNGNELIDVDGFSFFEIGNTKLFAYIQGPNEYRRPDEKCLVKCNVFLSPFNILEKKRKKSKDNVTREISSYIRNICNHIILLDLYKNSEINIFLYIIERDGGLKAAAVNTCILALIDAGIAIKYFISASSVLYLQNNIIVDGNQFEVNSGSPELTLAIDMSSNNIVLLEFDAEVPIDIFQSMLKTCAQACIHVGNIMKLSIKENAIKLLSLNSILNT</sequence>
<dbReference type="GO" id="GO:0003723">
    <property type="term" value="F:RNA binding"/>
    <property type="evidence" value="ECO:0007669"/>
    <property type="project" value="TreeGrafter"/>
</dbReference>
<evidence type="ECO:0000256" key="1">
    <source>
        <dbReference type="ARBA" id="ARBA00006678"/>
    </source>
</evidence>
<dbReference type="GO" id="GO:0071051">
    <property type="term" value="P:poly(A)-dependent snoRNA 3'-end processing"/>
    <property type="evidence" value="ECO:0007669"/>
    <property type="project" value="TreeGrafter"/>
</dbReference>
<comment type="similarity">
    <text evidence="1">Belongs to the RNase PH family.</text>
</comment>
<dbReference type="SUPFAM" id="SSF54211">
    <property type="entry name" value="Ribosomal protein S5 domain 2-like"/>
    <property type="match status" value="1"/>
</dbReference>
<dbReference type="SMR" id="A0A024V1D0"/>
<dbReference type="OrthoDB" id="27298at2759"/>
<proteinExistence type="inferred from homology"/>
<dbReference type="FunFam" id="3.30.230.70:FF:000031">
    <property type="entry name" value="Exosome complex exonuclease RRP41, putative"/>
    <property type="match status" value="1"/>
</dbReference>
<dbReference type="InterPro" id="IPR020568">
    <property type="entry name" value="Ribosomal_Su5_D2-typ_SF"/>
</dbReference>
<dbReference type="GO" id="GO:0005730">
    <property type="term" value="C:nucleolus"/>
    <property type="evidence" value="ECO:0007669"/>
    <property type="project" value="TreeGrafter"/>
</dbReference>
<evidence type="ECO:0000259" key="2">
    <source>
        <dbReference type="Pfam" id="PF01138"/>
    </source>
</evidence>
<evidence type="ECO:0000313" key="3">
    <source>
        <dbReference type="EMBL" id="ETW16357.1"/>
    </source>
</evidence>
<dbReference type="Proteomes" id="UP000030690">
    <property type="component" value="Unassembled WGS sequence"/>
</dbReference>